<sequence length="112" mass="12964">MGFLKMKIQTIESDIWQKQAKSYHDIPVDLSTAAGTLTSAAKGKLRYIAGACIHKIKDRLRQCDITNTRRFDEGSKFKRRVDYLKQQLLFKLRIYEAEITTITNMPHSLCEI</sequence>
<accession>A0ABD3XZ96</accession>
<dbReference type="EMBL" id="JBJQND010000001">
    <property type="protein sequence ID" value="KAL3890318.1"/>
    <property type="molecule type" value="Genomic_DNA"/>
</dbReference>
<organism evidence="1 2">
    <name type="scientific">Sinanodonta woodiana</name>
    <name type="common">Chinese pond mussel</name>
    <name type="synonym">Anodonta woodiana</name>
    <dbReference type="NCBI Taxonomy" id="1069815"/>
    <lineage>
        <taxon>Eukaryota</taxon>
        <taxon>Metazoa</taxon>
        <taxon>Spiralia</taxon>
        <taxon>Lophotrochozoa</taxon>
        <taxon>Mollusca</taxon>
        <taxon>Bivalvia</taxon>
        <taxon>Autobranchia</taxon>
        <taxon>Heteroconchia</taxon>
        <taxon>Palaeoheterodonta</taxon>
        <taxon>Unionida</taxon>
        <taxon>Unionoidea</taxon>
        <taxon>Unionidae</taxon>
        <taxon>Unioninae</taxon>
        <taxon>Sinanodonta</taxon>
    </lineage>
</organism>
<evidence type="ECO:0000313" key="2">
    <source>
        <dbReference type="Proteomes" id="UP001634394"/>
    </source>
</evidence>
<dbReference type="Proteomes" id="UP001634394">
    <property type="component" value="Unassembled WGS sequence"/>
</dbReference>
<gene>
    <name evidence="1" type="ORF">ACJMK2_002603</name>
</gene>
<comment type="caution">
    <text evidence="1">The sequence shown here is derived from an EMBL/GenBank/DDBJ whole genome shotgun (WGS) entry which is preliminary data.</text>
</comment>
<reference evidence="1 2" key="1">
    <citation type="submission" date="2024-11" db="EMBL/GenBank/DDBJ databases">
        <title>Chromosome-level genome assembly of the freshwater bivalve Anodonta woodiana.</title>
        <authorList>
            <person name="Chen X."/>
        </authorList>
    </citation>
    <scope>NUCLEOTIDE SEQUENCE [LARGE SCALE GENOMIC DNA]</scope>
    <source>
        <strain evidence="1">MN2024</strain>
        <tissue evidence="1">Gills</tissue>
    </source>
</reference>
<name>A0ABD3XZ96_SINWO</name>
<evidence type="ECO:0000313" key="1">
    <source>
        <dbReference type="EMBL" id="KAL3890318.1"/>
    </source>
</evidence>
<dbReference type="AlphaFoldDB" id="A0ABD3XZ96"/>
<keyword evidence="2" id="KW-1185">Reference proteome</keyword>
<proteinExistence type="predicted"/>
<protein>
    <submittedName>
        <fullName evidence="1">Uncharacterized protein</fullName>
    </submittedName>
</protein>